<evidence type="ECO:0000256" key="2">
    <source>
        <dbReference type="SAM" id="Phobius"/>
    </source>
</evidence>
<sequence>MKHGFMSFFTVRQQALFENFYMVHLDGAIFQALILVYLLEDNTMKKNNIQNQSFIYKGKSLKIFAAGVMLSTALWGMDSEASAESRGLTVVHHVYAGEEYVGIVTDPDELTAWAEKKEEELEEEASGDVRHNLKLIPEHVFNPQTEDQQLVDQAKDAAAFVTDAYELKLGEHTVAHVESEEAAKEAIRQLKLTAVSEEELDRFEKEDLSKELEPGDSRVTDIQVKGIGDQEETQVSPDNLVKPEEAVKKLLAGTTVGIDHEVAEGETKEDILEQYGMDEETFEELNPDAEELSEGVLIRAEEKVPGAEVQVKKESRVAETIEFEQEVKEDGEMLKGETRVEQEGQKGEKVYTELITEVNGEQSAKSTEDEEVTKEAKNHIVLEGTKEIPSKGTGSLQWPADGGYISSHQGPRWGDHHKGIDIASPDSLTISNVDNGVVVSAGLEGDYGNKVVIDHNNGMRTIYAHLSEIHVQPGQTVGKGESLGLMGTTGFSTGIHLHFEVYVNGELKNPMDYLDY</sequence>
<evidence type="ECO:0000313" key="5">
    <source>
        <dbReference type="Proteomes" id="UP000031449"/>
    </source>
</evidence>
<dbReference type="Pfam" id="PF01551">
    <property type="entry name" value="Peptidase_M23"/>
    <property type="match status" value="1"/>
</dbReference>
<dbReference type="SMART" id="SM01208">
    <property type="entry name" value="G5"/>
    <property type="match status" value="1"/>
</dbReference>
<dbReference type="CDD" id="cd12797">
    <property type="entry name" value="M23_peptidase"/>
    <property type="match status" value="1"/>
</dbReference>
<accession>A0A0B5AWM5</accession>
<evidence type="ECO:0000313" key="4">
    <source>
        <dbReference type="EMBL" id="AJD92988.1"/>
    </source>
</evidence>
<dbReference type="PROSITE" id="PS51109">
    <property type="entry name" value="G5"/>
    <property type="match status" value="1"/>
</dbReference>
<dbReference type="InterPro" id="IPR011055">
    <property type="entry name" value="Dup_hybrid_motif"/>
</dbReference>
<dbReference type="SUPFAM" id="SSF51261">
    <property type="entry name" value="Duplicated hybrid motif"/>
    <property type="match status" value="1"/>
</dbReference>
<dbReference type="Proteomes" id="UP000031449">
    <property type="component" value="Chromosome"/>
</dbReference>
<evidence type="ECO:0000259" key="3">
    <source>
        <dbReference type="PROSITE" id="PS51109"/>
    </source>
</evidence>
<dbReference type="Gene3D" id="2.70.70.10">
    <property type="entry name" value="Glucose Permease (Domain IIA)"/>
    <property type="match status" value="1"/>
</dbReference>
<evidence type="ECO:0000256" key="1">
    <source>
        <dbReference type="ARBA" id="ARBA00022729"/>
    </source>
</evidence>
<keyword evidence="5" id="KW-1185">Reference proteome</keyword>
<dbReference type="BioCyc" id="JESP1508404:G14D9-12952-MONOMER"/>
<gene>
    <name evidence="4" type="ORF">JMA_36710</name>
</gene>
<dbReference type="AlphaFoldDB" id="A0A0B5AWM5"/>
<feature type="transmembrane region" description="Helical" evidence="2">
    <location>
        <begin position="60"/>
        <end position="77"/>
    </location>
</feature>
<dbReference type="PANTHER" id="PTHR21666:SF270">
    <property type="entry name" value="MUREIN HYDROLASE ACTIVATOR ENVC"/>
    <property type="match status" value="1"/>
</dbReference>
<organism evidence="4 5">
    <name type="scientific">Jeotgalibacillus malaysiensis</name>
    <dbReference type="NCBI Taxonomy" id="1508404"/>
    <lineage>
        <taxon>Bacteria</taxon>
        <taxon>Bacillati</taxon>
        <taxon>Bacillota</taxon>
        <taxon>Bacilli</taxon>
        <taxon>Bacillales</taxon>
        <taxon>Caryophanaceae</taxon>
        <taxon>Jeotgalibacillus</taxon>
    </lineage>
</organism>
<keyword evidence="2" id="KW-0472">Membrane</keyword>
<dbReference type="HOGENOM" id="CLU_027710_2_1_9"/>
<dbReference type="GO" id="GO:0004222">
    <property type="term" value="F:metalloendopeptidase activity"/>
    <property type="evidence" value="ECO:0007669"/>
    <property type="project" value="TreeGrafter"/>
</dbReference>
<dbReference type="STRING" id="1508404.JMA_36710"/>
<reference evidence="4 5" key="1">
    <citation type="submission" date="2014-08" db="EMBL/GenBank/DDBJ databases">
        <title>Complete genome of a marine bacteria Jeotgalibacillus malaysiensis.</title>
        <authorList>
            <person name="Yaakop A.S."/>
            <person name="Chan K.-G."/>
            <person name="Goh K.M."/>
        </authorList>
    </citation>
    <scope>NUCLEOTIDE SEQUENCE [LARGE SCALE GENOMIC DNA]</scope>
    <source>
        <strain evidence="4 5">D5</strain>
    </source>
</reference>
<keyword evidence="2" id="KW-1133">Transmembrane helix</keyword>
<keyword evidence="1" id="KW-0732">Signal</keyword>
<dbReference type="InterPro" id="IPR050570">
    <property type="entry name" value="Cell_wall_metabolism_enzyme"/>
</dbReference>
<keyword evidence="2" id="KW-0812">Transmembrane</keyword>
<proteinExistence type="predicted"/>
<dbReference type="Pfam" id="PF07501">
    <property type="entry name" value="G5"/>
    <property type="match status" value="1"/>
</dbReference>
<dbReference type="InterPro" id="IPR011098">
    <property type="entry name" value="G5_dom"/>
</dbReference>
<feature type="domain" description="G5" evidence="3">
    <location>
        <begin position="307"/>
        <end position="387"/>
    </location>
</feature>
<feature type="transmembrane region" description="Helical" evidence="2">
    <location>
        <begin position="20"/>
        <end position="39"/>
    </location>
</feature>
<name>A0A0B5AWM5_9BACL</name>
<dbReference type="InterPro" id="IPR016047">
    <property type="entry name" value="M23ase_b-sheet_dom"/>
</dbReference>
<dbReference type="KEGG" id="jeo:JMA_36710"/>
<protein>
    <recommendedName>
        <fullName evidence="3">G5 domain-containing protein</fullName>
    </recommendedName>
</protein>
<dbReference type="OrthoDB" id="9805070at2"/>
<dbReference type="PANTHER" id="PTHR21666">
    <property type="entry name" value="PEPTIDASE-RELATED"/>
    <property type="match status" value="1"/>
</dbReference>
<dbReference type="EMBL" id="CP009416">
    <property type="protein sequence ID" value="AJD92988.1"/>
    <property type="molecule type" value="Genomic_DNA"/>
</dbReference>
<dbReference type="Gene3D" id="2.20.230.10">
    <property type="entry name" value="Resuscitation-promoting factor rpfb"/>
    <property type="match status" value="1"/>
</dbReference>